<dbReference type="InterPro" id="IPR044730">
    <property type="entry name" value="RNase_H-like_dom_plant"/>
</dbReference>
<reference evidence="2 3" key="1">
    <citation type="journal article" date="2024" name="G3 (Bethesda)">
        <title>Genome assembly of Hibiscus sabdariffa L. provides insights into metabolisms of medicinal natural products.</title>
        <authorList>
            <person name="Kim T."/>
        </authorList>
    </citation>
    <scope>NUCLEOTIDE SEQUENCE [LARGE SCALE GENOMIC DNA]</scope>
    <source>
        <strain evidence="2">TK-2024</strain>
        <tissue evidence="2">Old leaves</tissue>
    </source>
</reference>
<protein>
    <recommendedName>
        <fullName evidence="1">RNase H type-1 domain-containing protein</fullName>
    </recommendedName>
</protein>
<dbReference type="InterPro" id="IPR002156">
    <property type="entry name" value="RNaseH_domain"/>
</dbReference>
<dbReference type="Proteomes" id="UP001396334">
    <property type="component" value="Unassembled WGS sequence"/>
</dbReference>
<organism evidence="2 3">
    <name type="scientific">Hibiscus sabdariffa</name>
    <name type="common">roselle</name>
    <dbReference type="NCBI Taxonomy" id="183260"/>
    <lineage>
        <taxon>Eukaryota</taxon>
        <taxon>Viridiplantae</taxon>
        <taxon>Streptophyta</taxon>
        <taxon>Embryophyta</taxon>
        <taxon>Tracheophyta</taxon>
        <taxon>Spermatophyta</taxon>
        <taxon>Magnoliopsida</taxon>
        <taxon>eudicotyledons</taxon>
        <taxon>Gunneridae</taxon>
        <taxon>Pentapetalae</taxon>
        <taxon>rosids</taxon>
        <taxon>malvids</taxon>
        <taxon>Malvales</taxon>
        <taxon>Malvaceae</taxon>
        <taxon>Malvoideae</taxon>
        <taxon>Hibiscus</taxon>
    </lineage>
</organism>
<dbReference type="Pfam" id="PF13456">
    <property type="entry name" value="RVT_3"/>
    <property type="match status" value="1"/>
</dbReference>
<proteinExistence type="predicted"/>
<dbReference type="PANTHER" id="PTHR47074:SF61">
    <property type="entry name" value="RNASE H TYPE-1 DOMAIN-CONTAINING PROTEIN"/>
    <property type="match status" value="1"/>
</dbReference>
<dbReference type="Gene3D" id="3.30.420.10">
    <property type="entry name" value="Ribonuclease H-like superfamily/Ribonuclease H"/>
    <property type="match status" value="1"/>
</dbReference>
<evidence type="ECO:0000313" key="2">
    <source>
        <dbReference type="EMBL" id="KAK9044808.1"/>
    </source>
</evidence>
<sequence>MEWDASLCAPARRNQTPVSRWLVEDSILGINQNRGKCAGFSRIRSNAINPHQSRSVFQAKITPSIDNSLDSGDPITLTRLKAKTVNQIFCGNSTSCHLGPVTGHAALGQVDVISTEAMETGDAEDVPLEHSEGLKRQRLHSLSSTVSSNHVDSSEDNSTLEAGLANHALLTGTRLRQFQFEAAWLLEGSCEDVVRYLWASIDGMLPSKLQKIGNILNSERDLFDAASSYFSVQSLPVQGLQFVSDLLLADPKRLNMELLQEHFNNVDIKLISSIPLSMVNQEDLLVWGGESKVHENVKQDAFAVVRFSMNYVHEITSISNSLATLQNPMMEKWSRPFDPSVKINVDATFDSSSGRASSGVVVRDSNGLVLGSCFIPSVNISSSSAAEALAVIHGLRFALDLGCMHVVLESDSLTVISKLKSGVDDCSLLRPYTADAQPMAQTFFFLSIFLHTEKWE</sequence>
<dbReference type="EMBL" id="JBBPBN010000002">
    <property type="protein sequence ID" value="KAK9044808.1"/>
    <property type="molecule type" value="Genomic_DNA"/>
</dbReference>
<dbReference type="InterPro" id="IPR036397">
    <property type="entry name" value="RNaseH_sf"/>
</dbReference>
<keyword evidence="3" id="KW-1185">Reference proteome</keyword>
<dbReference type="InterPro" id="IPR052929">
    <property type="entry name" value="RNase_H-like_EbsB-rel"/>
</dbReference>
<dbReference type="InterPro" id="IPR012337">
    <property type="entry name" value="RNaseH-like_sf"/>
</dbReference>
<gene>
    <name evidence="2" type="ORF">V6N11_058699</name>
</gene>
<evidence type="ECO:0000259" key="1">
    <source>
        <dbReference type="Pfam" id="PF13456"/>
    </source>
</evidence>
<dbReference type="PANTHER" id="PTHR47074">
    <property type="entry name" value="BNAC02G40300D PROTEIN"/>
    <property type="match status" value="1"/>
</dbReference>
<accession>A0ABR2U506</accession>
<evidence type="ECO:0000313" key="3">
    <source>
        <dbReference type="Proteomes" id="UP001396334"/>
    </source>
</evidence>
<comment type="caution">
    <text evidence="2">The sequence shown here is derived from an EMBL/GenBank/DDBJ whole genome shotgun (WGS) entry which is preliminary data.</text>
</comment>
<dbReference type="CDD" id="cd06222">
    <property type="entry name" value="RNase_H_like"/>
    <property type="match status" value="1"/>
</dbReference>
<feature type="domain" description="RNase H type-1" evidence="1">
    <location>
        <begin position="344"/>
        <end position="443"/>
    </location>
</feature>
<dbReference type="SUPFAM" id="SSF53098">
    <property type="entry name" value="Ribonuclease H-like"/>
    <property type="match status" value="1"/>
</dbReference>
<name>A0ABR2U506_9ROSI</name>